<keyword evidence="2" id="KW-1185">Reference proteome</keyword>
<name>A0A2P5DID6_TREOI</name>
<evidence type="ECO:0000313" key="2">
    <source>
        <dbReference type="Proteomes" id="UP000237000"/>
    </source>
</evidence>
<feature type="non-terminal residue" evidence="1">
    <location>
        <position position="1"/>
    </location>
</feature>
<dbReference type="EMBL" id="JXTC01000268">
    <property type="protein sequence ID" value="PON73068.1"/>
    <property type="molecule type" value="Genomic_DNA"/>
</dbReference>
<proteinExistence type="predicted"/>
<dbReference type="Proteomes" id="UP000237000">
    <property type="component" value="Unassembled WGS sequence"/>
</dbReference>
<protein>
    <submittedName>
        <fullName evidence="1">Uncharacterized protein</fullName>
    </submittedName>
</protein>
<reference evidence="2" key="1">
    <citation type="submission" date="2016-06" db="EMBL/GenBank/DDBJ databases">
        <title>Parallel loss of symbiosis genes in relatives of nitrogen-fixing non-legume Parasponia.</title>
        <authorList>
            <person name="Van Velzen R."/>
            <person name="Holmer R."/>
            <person name="Bu F."/>
            <person name="Rutten L."/>
            <person name="Van Zeijl A."/>
            <person name="Liu W."/>
            <person name="Santuari L."/>
            <person name="Cao Q."/>
            <person name="Sharma T."/>
            <person name="Shen D."/>
            <person name="Roswanjaya Y."/>
            <person name="Wardhani T."/>
            <person name="Kalhor M.S."/>
            <person name="Jansen J."/>
            <person name="Van den Hoogen J."/>
            <person name="Gungor B."/>
            <person name="Hartog M."/>
            <person name="Hontelez J."/>
            <person name="Verver J."/>
            <person name="Yang W.-C."/>
            <person name="Schijlen E."/>
            <person name="Repin R."/>
            <person name="Schilthuizen M."/>
            <person name="Schranz E."/>
            <person name="Heidstra R."/>
            <person name="Miyata K."/>
            <person name="Fedorova E."/>
            <person name="Kohlen W."/>
            <person name="Bisseling T."/>
            <person name="Smit S."/>
            <person name="Geurts R."/>
        </authorList>
    </citation>
    <scope>NUCLEOTIDE SEQUENCE [LARGE SCALE GENOMIC DNA]</scope>
    <source>
        <strain evidence="2">cv. RG33-2</strain>
    </source>
</reference>
<evidence type="ECO:0000313" key="1">
    <source>
        <dbReference type="EMBL" id="PON73068.1"/>
    </source>
</evidence>
<gene>
    <name evidence="1" type="ORF">TorRG33x02_250440</name>
</gene>
<dbReference type="InParanoid" id="A0A2P5DID6"/>
<comment type="caution">
    <text evidence="1">The sequence shown here is derived from an EMBL/GenBank/DDBJ whole genome shotgun (WGS) entry which is preliminary data.</text>
</comment>
<dbReference type="AlphaFoldDB" id="A0A2P5DID6"/>
<organism evidence="1 2">
    <name type="scientific">Trema orientale</name>
    <name type="common">Charcoal tree</name>
    <name type="synonym">Celtis orientalis</name>
    <dbReference type="NCBI Taxonomy" id="63057"/>
    <lineage>
        <taxon>Eukaryota</taxon>
        <taxon>Viridiplantae</taxon>
        <taxon>Streptophyta</taxon>
        <taxon>Embryophyta</taxon>
        <taxon>Tracheophyta</taxon>
        <taxon>Spermatophyta</taxon>
        <taxon>Magnoliopsida</taxon>
        <taxon>eudicotyledons</taxon>
        <taxon>Gunneridae</taxon>
        <taxon>Pentapetalae</taxon>
        <taxon>rosids</taxon>
        <taxon>fabids</taxon>
        <taxon>Rosales</taxon>
        <taxon>Cannabaceae</taxon>
        <taxon>Trema</taxon>
    </lineage>
</organism>
<accession>A0A2P5DID6</accession>
<sequence length="49" mass="5550">TLFLTLFGSSNGNNEDQSSARVLQWKRRDLALVSHGCFESKLLRQKGLQ</sequence>